<keyword evidence="4 6" id="KW-0472">Membrane</keyword>
<feature type="transmembrane region" description="Helical" evidence="6">
    <location>
        <begin position="379"/>
        <end position="397"/>
    </location>
</feature>
<reference evidence="7" key="1">
    <citation type="journal article" date="2020" name="Cell">
        <title>Large-Scale Comparative Analyses of Tick Genomes Elucidate Their Genetic Diversity and Vector Capacities.</title>
        <authorList>
            <consortium name="Tick Genome and Microbiome Consortium (TIGMIC)"/>
            <person name="Jia N."/>
            <person name="Wang J."/>
            <person name="Shi W."/>
            <person name="Du L."/>
            <person name="Sun Y."/>
            <person name="Zhan W."/>
            <person name="Jiang J.F."/>
            <person name="Wang Q."/>
            <person name="Zhang B."/>
            <person name="Ji P."/>
            <person name="Bell-Sakyi L."/>
            <person name="Cui X.M."/>
            <person name="Yuan T.T."/>
            <person name="Jiang B.G."/>
            <person name="Yang W.F."/>
            <person name="Lam T.T."/>
            <person name="Chang Q.C."/>
            <person name="Ding S.J."/>
            <person name="Wang X.J."/>
            <person name="Zhu J.G."/>
            <person name="Ruan X.D."/>
            <person name="Zhao L."/>
            <person name="Wei J.T."/>
            <person name="Ye R.Z."/>
            <person name="Que T.C."/>
            <person name="Du C.H."/>
            <person name="Zhou Y.H."/>
            <person name="Cheng J.X."/>
            <person name="Dai P.F."/>
            <person name="Guo W.B."/>
            <person name="Han X.H."/>
            <person name="Huang E.J."/>
            <person name="Li L.F."/>
            <person name="Wei W."/>
            <person name="Gao Y.C."/>
            <person name="Liu J.Z."/>
            <person name="Shao H.Z."/>
            <person name="Wang X."/>
            <person name="Wang C.C."/>
            <person name="Yang T.C."/>
            <person name="Huo Q.B."/>
            <person name="Li W."/>
            <person name="Chen H.Y."/>
            <person name="Chen S.E."/>
            <person name="Zhou L.G."/>
            <person name="Ni X.B."/>
            <person name="Tian J.H."/>
            <person name="Sheng Y."/>
            <person name="Liu T."/>
            <person name="Pan Y.S."/>
            <person name="Xia L.Y."/>
            <person name="Li J."/>
            <person name="Zhao F."/>
            <person name="Cao W.C."/>
        </authorList>
    </citation>
    <scope>NUCLEOTIDE SEQUENCE</scope>
    <source>
        <strain evidence="7">Rsan-2018</strain>
    </source>
</reference>
<feature type="region of interest" description="Disordered" evidence="5">
    <location>
        <begin position="47"/>
        <end position="102"/>
    </location>
</feature>
<evidence type="ECO:0000256" key="5">
    <source>
        <dbReference type="SAM" id="MobiDB-lite"/>
    </source>
</evidence>
<proteinExistence type="predicted"/>
<feature type="transmembrane region" description="Helical" evidence="6">
    <location>
        <begin position="239"/>
        <end position="261"/>
    </location>
</feature>
<dbReference type="PANTHER" id="PTHR24064">
    <property type="entry name" value="SOLUTE CARRIER FAMILY 22 MEMBER"/>
    <property type="match status" value="1"/>
</dbReference>
<feature type="region of interest" description="Disordered" evidence="5">
    <location>
        <begin position="581"/>
        <end position="603"/>
    </location>
</feature>
<evidence type="ECO:0000313" key="8">
    <source>
        <dbReference type="Proteomes" id="UP000821837"/>
    </source>
</evidence>
<keyword evidence="2 6" id="KW-0812">Transmembrane</keyword>
<comment type="subcellular location">
    <subcellularLocation>
        <location evidence="1">Membrane</location>
        <topology evidence="1">Multi-pass membrane protein</topology>
    </subcellularLocation>
</comment>
<sequence length="611" mass="66637">MNLKGLKKPQLLELVRELGLQITATRRKPETSEEIEGLGANDEELEEAAELAEEHVTRHAVEGKEAPRKEIGKYRPDKPPRWAKSSQYRPKERSNTAESSEENEPYIRDLVVNCKPCRVLRDSAATMDVVHPSYVEESPWAVKCWFSEADDHLTGYGLRRNDVVIGSLVFRPGVVDAELRYRSLCTVPAGHYVQVCVTSSEPSISPSRTVEAGSLILSILAAAATVSTTDFASFVVARMLLTGSLGAVALAMGVAMFEASYSQRQRQLSVCFGHLVVSLVALLPRLLSSLMVLDRRAVCLAILLCAFAMFVMVLGGIEESPRWLRALFEAATSGDSKAQTVSSILVRKYSKVMGKVRGRKQPTVSSVGLLFDQALRTRTLVLAFTLFALLNSLPALADEDVLSMERLNDVTRPMLRVCSIVAADQLLRECTRREALLLALPCVCVLVCAEAVAEATAAQSTLPLIRELLVNSILANLTMVCVYCLELYPTSARATGLGSVYFAGGVCATASPLLLTLRLERRLLQISTVPLTVAAMFVVTLLPETKDTPLPETLCDLEGTSRRLGSAEADDLLPEADTTTELPCRNRQPQPGQAPNVPHYSSISGARAFFD</sequence>
<reference evidence="7" key="2">
    <citation type="submission" date="2021-09" db="EMBL/GenBank/DDBJ databases">
        <authorList>
            <person name="Jia N."/>
            <person name="Wang J."/>
            <person name="Shi W."/>
            <person name="Du L."/>
            <person name="Sun Y."/>
            <person name="Zhan W."/>
            <person name="Jiang J."/>
            <person name="Wang Q."/>
            <person name="Zhang B."/>
            <person name="Ji P."/>
            <person name="Sakyi L.B."/>
            <person name="Cui X."/>
            <person name="Yuan T."/>
            <person name="Jiang B."/>
            <person name="Yang W."/>
            <person name="Lam T.T.-Y."/>
            <person name="Chang Q."/>
            <person name="Ding S."/>
            <person name="Wang X."/>
            <person name="Zhu J."/>
            <person name="Ruan X."/>
            <person name="Zhao L."/>
            <person name="Wei J."/>
            <person name="Que T."/>
            <person name="Du C."/>
            <person name="Cheng J."/>
            <person name="Dai P."/>
            <person name="Han X."/>
            <person name="Huang E."/>
            <person name="Gao Y."/>
            <person name="Liu J."/>
            <person name="Shao H."/>
            <person name="Ye R."/>
            <person name="Li L."/>
            <person name="Wei W."/>
            <person name="Wang X."/>
            <person name="Wang C."/>
            <person name="Huo Q."/>
            <person name="Li W."/>
            <person name="Guo W."/>
            <person name="Chen H."/>
            <person name="Chen S."/>
            <person name="Zhou L."/>
            <person name="Zhou L."/>
            <person name="Ni X."/>
            <person name="Tian J."/>
            <person name="Zhou Y."/>
            <person name="Sheng Y."/>
            <person name="Liu T."/>
            <person name="Pan Y."/>
            <person name="Xia L."/>
            <person name="Li J."/>
            <person name="Zhao F."/>
            <person name="Cao W."/>
        </authorList>
    </citation>
    <scope>NUCLEOTIDE SEQUENCE</scope>
    <source>
        <strain evidence="7">Rsan-2018</strain>
        <tissue evidence="7">Larvae</tissue>
    </source>
</reference>
<feature type="transmembrane region" description="Helical" evidence="6">
    <location>
        <begin position="500"/>
        <end position="517"/>
    </location>
</feature>
<gene>
    <name evidence="7" type="ORF">HPB52_006382</name>
</gene>
<evidence type="ECO:0000256" key="2">
    <source>
        <dbReference type="ARBA" id="ARBA00022692"/>
    </source>
</evidence>
<keyword evidence="8" id="KW-1185">Reference proteome</keyword>
<dbReference type="VEuPathDB" id="VectorBase:RSAN_050775"/>
<dbReference type="InterPro" id="IPR036259">
    <property type="entry name" value="MFS_trans_sf"/>
</dbReference>
<dbReference type="GO" id="GO:0016020">
    <property type="term" value="C:membrane"/>
    <property type="evidence" value="ECO:0007669"/>
    <property type="project" value="UniProtKB-SubCell"/>
</dbReference>
<accession>A0A9D4T1A5</accession>
<feature type="compositionally biased region" description="Basic and acidic residues" evidence="5">
    <location>
        <begin position="52"/>
        <end position="80"/>
    </location>
</feature>
<dbReference type="SUPFAM" id="SSF103473">
    <property type="entry name" value="MFS general substrate transporter"/>
    <property type="match status" value="1"/>
</dbReference>
<keyword evidence="3 6" id="KW-1133">Transmembrane helix</keyword>
<evidence type="ECO:0000256" key="3">
    <source>
        <dbReference type="ARBA" id="ARBA00022989"/>
    </source>
</evidence>
<feature type="transmembrane region" description="Helical" evidence="6">
    <location>
        <begin position="435"/>
        <end position="453"/>
    </location>
</feature>
<organism evidence="7 8">
    <name type="scientific">Rhipicephalus sanguineus</name>
    <name type="common">Brown dog tick</name>
    <name type="synonym">Ixodes sanguineus</name>
    <dbReference type="NCBI Taxonomy" id="34632"/>
    <lineage>
        <taxon>Eukaryota</taxon>
        <taxon>Metazoa</taxon>
        <taxon>Ecdysozoa</taxon>
        <taxon>Arthropoda</taxon>
        <taxon>Chelicerata</taxon>
        <taxon>Arachnida</taxon>
        <taxon>Acari</taxon>
        <taxon>Parasitiformes</taxon>
        <taxon>Ixodida</taxon>
        <taxon>Ixodoidea</taxon>
        <taxon>Ixodidae</taxon>
        <taxon>Rhipicephalinae</taxon>
        <taxon>Rhipicephalus</taxon>
        <taxon>Rhipicephalus</taxon>
    </lineage>
</organism>
<dbReference type="Proteomes" id="UP000821837">
    <property type="component" value="Unassembled WGS sequence"/>
</dbReference>
<dbReference type="AlphaFoldDB" id="A0A9D4T1A5"/>
<evidence type="ECO:0000256" key="4">
    <source>
        <dbReference type="ARBA" id="ARBA00023136"/>
    </source>
</evidence>
<name>A0A9D4T1A5_RHISA</name>
<feature type="transmembrane region" description="Helical" evidence="6">
    <location>
        <begin position="298"/>
        <end position="317"/>
    </location>
</feature>
<evidence type="ECO:0000313" key="7">
    <source>
        <dbReference type="EMBL" id="KAH7968161.1"/>
    </source>
</evidence>
<feature type="transmembrane region" description="Helical" evidence="6">
    <location>
        <begin position="468"/>
        <end position="488"/>
    </location>
</feature>
<evidence type="ECO:0000256" key="6">
    <source>
        <dbReference type="SAM" id="Phobius"/>
    </source>
</evidence>
<feature type="transmembrane region" description="Helical" evidence="6">
    <location>
        <begin position="267"/>
        <end position="286"/>
    </location>
</feature>
<comment type="caution">
    <text evidence="7">The sequence shown here is derived from an EMBL/GenBank/DDBJ whole genome shotgun (WGS) entry which is preliminary data.</text>
</comment>
<protein>
    <submittedName>
        <fullName evidence="7">Uncharacterized protein</fullName>
    </submittedName>
</protein>
<dbReference type="EMBL" id="JABSTV010001248">
    <property type="protein sequence ID" value="KAH7968161.1"/>
    <property type="molecule type" value="Genomic_DNA"/>
</dbReference>
<dbReference type="Gene3D" id="1.20.1250.20">
    <property type="entry name" value="MFS general substrate transporter like domains"/>
    <property type="match status" value="1"/>
</dbReference>
<evidence type="ECO:0000256" key="1">
    <source>
        <dbReference type="ARBA" id="ARBA00004141"/>
    </source>
</evidence>